<comment type="caution">
    <text evidence="5">The sequence shown here is derived from an EMBL/GenBank/DDBJ whole genome shotgun (WGS) entry which is preliminary data.</text>
</comment>
<dbReference type="InterPro" id="IPR009057">
    <property type="entry name" value="Homeodomain-like_sf"/>
</dbReference>
<dbReference type="InterPro" id="IPR018060">
    <property type="entry name" value="HTH_AraC"/>
</dbReference>
<sequence length="68" mass="8053">MSHIPEQHFSLTRACRAWTHDRLKSKIFDTGKSINDVATELGFKYQQHFTRLFKQKVGMTPNEFRNLN</sequence>
<dbReference type="Proteomes" id="UP000248745">
    <property type="component" value="Unassembled WGS sequence"/>
</dbReference>
<dbReference type="SMART" id="SM00342">
    <property type="entry name" value="HTH_ARAC"/>
    <property type="match status" value="1"/>
</dbReference>
<protein>
    <recommendedName>
        <fullName evidence="4">HTH araC/xylS-type domain-containing protein</fullName>
    </recommendedName>
</protein>
<evidence type="ECO:0000256" key="2">
    <source>
        <dbReference type="ARBA" id="ARBA00023125"/>
    </source>
</evidence>
<dbReference type="PROSITE" id="PS01124">
    <property type="entry name" value="HTH_ARAC_FAMILY_2"/>
    <property type="match status" value="1"/>
</dbReference>
<name>A0A2W2A865_9BACT</name>
<keyword evidence="2" id="KW-0238">DNA-binding</keyword>
<dbReference type="PRINTS" id="PR00032">
    <property type="entry name" value="HTHARAC"/>
</dbReference>
<dbReference type="Gene3D" id="1.10.10.60">
    <property type="entry name" value="Homeodomain-like"/>
    <property type="match status" value="1"/>
</dbReference>
<keyword evidence="1" id="KW-0805">Transcription regulation</keyword>
<dbReference type="GO" id="GO:0043565">
    <property type="term" value="F:sequence-specific DNA binding"/>
    <property type="evidence" value="ECO:0007669"/>
    <property type="project" value="InterPro"/>
</dbReference>
<gene>
    <name evidence="5" type="ORF">DN068_18500</name>
</gene>
<evidence type="ECO:0000256" key="3">
    <source>
        <dbReference type="ARBA" id="ARBA00023163"/>
    </source>
</evidence>
<dbReference type="AlphaFoldDB" id="A0A2W2A865"/>
<dbReference type="InterPro" id="IPR020449">
    <property type="entry name" value="Tscrpt_reg_AraC-type_HTH"/>
</dbReference>
<evidence type="ECO:0000259" key="4">
    <source>
        <dbReference type="PROSITE" id="PS01124"/>
    </source>
</evidence>
<dbReference type="PANTHER" id="PTHR43280:SF2">
    <property type="entry name" value="HTH-TYPE TRANSCRIPTIONAL REGULATOR EXSA"/>
    <property type="match status" value="1"/>
</dbReference>
<reference evidence="5 6" key="1">
    <citation type="submission" date="2018-06" db="EMBL/GenBank/DDBJ databases">
        <title>Mucibacter soli gen. nov., sp. nov., a new member of the family Chitinophagaceae producing mucin.</title>
        <authorList>
            <person name="Kim M.-K."/>
            <person name="Park S."/>
            <person name="Kim T.-S."/>
            <person name="Joung Y."/>
            <person name="Han J.-H."/>
            <person name="Kim S.B."/>
        </authorList>
    </citation>
    <scope>NUCLEOTIDE SEQUENCE [LARGE SCALE GENOMIC DNA]</scope>
    <source>
        <strain evidence="5 6">R1-15</strain>
    </source>
</reference>
<keyword evidence="6" id="KW-1185">Reference proteome</keyword>
<dbReference type="SUPFAM" id="SSF46689">
    <property type="entry name" value="Homeodomain-like"/>
    <property type="match status" value="1"/>
</dbReference>
<keyword evidence="3" id="KW-0804">Transcription</keyword>
<feature type="domain" description="HTH araC/xylS-type" evidence="4">
    <location>
        <begin position="27"/>
        <end position="67"/>
    </location>
</feature>
<organism evidence="5 6">
    <name type="scientific">Taibaiella soli</name>
    <dbReference type="NCBI Taxonomy" id="1649169"/>
    <lineage>
        <taxon>Bacteria</taxon>
        <taxon>Pseudomonadati</taxon>
        <taxon>Bacteroidota</taxon>
        <taxon>Chitinophagia</taxon>
        <taxon>Chitinophagales</taxon>
        <taxon>Chitinophagaceae</taxon>
        <taxon>Taibaiella</taxon>
    </lineage>
</organism>
<proteinExistence type="predicted"/>
<evidence type="ECO:0000313" key="6">
    <source>
        <dbReference type="Proteomes" id="UP000248745"/>
    </source>
</evidence>
<accession>A0A2W2A865</accession>
<dbReference type="PANTHER" id="PTHR43280">
    <property type="entry name" value="ARAC-FAMILY TRANSCRIPTIONAL REGULATOR"/>
    <property type="match status" value="1"/>
</dbReference>
<dbReference type="OrthoDB" id="773219at2"/>
<evidence type="ECO:0000313" key="5">
    <source>
        <dbReference type="EMBL" id="PZF71451.1"/>
    </source>
</evidence>
<dbReference type="EMBL" id="QKTW01000025">
    <property type="protein sequence ID" value="PZF71451.1"/>
    <property type="molecule type" value="Genomic_DNA"/>
</dbReference>
<dbReference type="RefSeq" id="WP_111000597.1">
    <property type="nucleotide sequence ID" value="NZ_QKTW01000025.1"/>
</dbReference>
<dbReference type="Pfam" id="PF12833">
    <property type="entry name" value="HTH_18"/>
    <property type="match status" value="1"/>
</dbReference>
<evidence type="ECO:0000256" key="1">
    <source>
        <dbReference type="ARBA" id="ARBA00023015"/>
    </source>
</evidence>
<dbReference type="GO" id="GO:0003700">
    <property type="term" value="F:DNA-binding transcription factor activity"/>
    <property type="evidence" value="ECO:0007669"/>
    <property type="project" value="InterPro"/>
</dbReference>